<accession>A0AAT9HF41</accession>
<reference evidence="1" key="2">
    <citation type="submission" date="2024-07" db="EMBL/GenBank/DDBJ databases">
        <title>Streptomyces haneummycinica sp. nov., a new antibiotic-producing actinobacterium isolated from marine sediment.</title>
        <authorList>
            <person name="Uemura M."/>
            <person name="Hamada M."/>
            <person name="Hirano S."/>
            <person name="Kobayashi K."/>
            <person name="Ohshiro T."/>
            <person name="Kobayashi T."/>
            <person name="Terahara T."/>
        </authorList>
    </citation>
    <scope>NUCLEOTIDE SEQUENCE</scope>
    <source>
        <strain evidence="1">KM77-8</strain>
    </source>
</reference>
<evidence type="ECO:0000313" key="1">
    <source>
        <dbReference type="EMBL" id="BFO16098.1"/>
    </source>
</evidence>
<protein>
    <submittedName>
        <fullName evidence="1">Uncharacterized protein</fullName>
    </submittedName>
</protein>
<organism evidence="1">
    <name type="scientific">Streptomyces haneummycinicus</name>
    <dbReference type="NCBI Taxonomy" id="3074435"/>
    <lineage>
        <taxon>Bacteria</taxon>
        <taxon>Bacillati</taxon>
        <taxon>Actinomycetota</taxon>
        <taxon>Actinomycetes</taxon>
        <taxon>Kitasatosporales</taxon>
        <taxon>Streptomycetaceae</taxon>
        <taxon>Streptomyces</taxon>
    </lineage>
</organism>
<name>A0AAT9HF41_9ACTN</name>
<dbReference type="AlphaFoldDB" id="A0AAT9HF41"/>
<dbReference type="EMBL" id="AP035768">
    <property type="protein sequence ID" value="BFO16098.1"/>
    <property type="molecule type" value="Genomic_DNA"/>
</dbReference>
<sequence>MLAPSFVVSAALDDADIEHTVEAVAGACAVYRKALDAGDPTPWLGGRPVKPVFRRRA</sequence>
<reference evidence="1" key="1">
    <citation type="submission" date="2024-06" db="EMBL/GenBank/DDBJ databases">
        <authorList>
            <consortium name="consrtm"/>
            <person name="Uemura M."/>
            <person name="Terahara T."/>
        </authorList>
    </citation>
    <scope>NUCLEOTIDE SEQUENCE</scope>
    <source>
        <strain evidence="1">KM77-8</strain>
    </source>
</reference>
<proteinExistence type="predicted"/>
<gene>
    <name evidence="1" type="ORF">SHKM778_24860</name>
</gene>